<feature type="transmembrane region" description="Helical" evidence="2">
    <location>
        <begin position="158"/>
        <end position="179"/>
    </location>
</feature>
<keyword evidence="2" id="KW-1133">Transmembrane helix</keyword>
<dbReference type="EMBL" id="AP019368">
    <property type="protein sequence ID" value="BBH52580.1"/>
    <property type="molecule type" value="Genomic_DNA"/>
</dbReference>
<dbReference type="OrthoDB" id="9786870at2"/>
<dbReference type="GO" id="GO:0016776">
    <property type="term" value="F:phosphotransferase activity, phosphate group as acceptor"/>
    <property type="evidence" value="ECO:0007669"/>
    <property type="project" value="TreeGrafter"/>
</dbReference>
<dbReference type="RefSeq" id="WP_130607205.1">
    <property type="nucleotide sequence ID" value="NZ_AP019368.1"/>
</dbReference>
<feature type="transmembrane region" description="Helical" evidence="2">
    <location>
        <begin position="20"/>
        <end position="37"/>
    </location>
</feature>
<dbReference type="Pfam" id="PF00884">
    <property type="entry name" value="Sulfatase"/>
    <property type="match status" value="1"/>
</dbReference>
<dbReference type="InterPro" id="IPR000917">
    <property type="entry name" value="Sulfatase_N"/>
</dbReference>
<organism evidence="4 5">
    <name type="scientific">Fluviispira sanaruensis</name>
    <dbReference type="NCBI Taxonomy" id="2493639"/>
    <lineage>
        <taxon>Bacteria</taxon>
        <taxon>Pseudomonadati</taxon>
        <taxon>Bdellovibrionota</taxon>
        <taxon>Oligoflexia</taxon>
        <taxon>Silvanigrellales</taxon>
        <taxon>Silvanigrellaceae</taxon>
        <taxon>Fluviispira</taxon>
    </lineage>
</organism>
<feature type="transmembrane region" description="Helical" evidence="2">
    <location>
        <begin position="82"/>
        <end position="107"/>
    </location>
</feature>
<dbReference type="InterPro" id="IPR017850">
    <property type="entry name" value="Alkaline_phosphatase_core_sf"/>
</dbReference>
<dbReference type="InterPro" id="IPR040423">
    <property type="entry name" value="PEA_transferase"/>
</dbReference>
<dbReference type="SUPFAM" id="SSF53649">
    <property type="entry name" value="Alkaline phosphatase-like"/>
    <property type="match status" value="1"/>
</dbReference>
<dbReference type="GO" id="GO:0005886">
    <property type="term" value="C:plasma membrane"/>
    <property type="evidence" value="ECO:0007669"/>
    <property type="project" value="UniProtKB-SubCell"/>
</dbReference>
<accession>A0A4P2VLD5</accession>
<evidence type="ECO:0000313" key="5">
    <source>
        <dbReference type="Proteomes" id="UP000291236"/>
    </source>
</evidence>
<keyword evidence="5" id="KW-1185">Reference proteome</keyword>
<keyword evidence="2" id="KW-0812">Transmembrane</keyword>
<dbReference type="Gene3D" id="3.40.720.10">
    <property type="entry name" value="Alkaline Phosphatase, subunit A"/>
    <property type="match status" value="1"/>
</dbReference>
<feature type="transmembrane region" description="Helical" evidence="2">
    <location>
        <begin position="49"/>
        <end position="70"/>
    </location>
</feature>
<evidence type="ECO:0000256" key="2">
    <source>
        <dbReference type="SAM" id="Phobius"/>
    </source>
</evidence>
<reference evidence="4 5" key="1">
    <citation type="submission" date="2018-12" db="EMBL/GenBank/DDBJ databases">
        <title>Rubrispira sanarue gen. nov., sp., nov., a member of the order Silvanigrellales, isolated from a brackish lake in Hamamatsu Japan.</title>
        <authorList>
            <person name="Maejima Y."/>
            <person name="Iino T."/>
            <person name="Muraguchi Y."/>
            <person name="Fukuda K."/>
            <person name="Nojiri H."/>
            <person name="Ohkuma M."/>
            <person name="Moriuchi R."/>
            <person name="Dohra H."/>
            <person name="Kimbara K."/>
            <person name="Shintani M."/>
        </authorList>
    </citation>
    <scope>NUCLEOTIDE SEQUENCE [LARGE SCALE GENOMIC DNA]</scope>
    <source>
        <strain evidence="4 5">RF1110005</strain>
    </source>
</reference>
<dbReference type="GO" id="GO:0009244">
    <property type="term" value="P:lipopolysaccharide core region biosynthetic process"/>
    <property type="evidence" value="ECO:0007669"/>
    <property type="project" value="TreeGrafter"/>
</dbReference>
<proteinExistence type="predicted"/>
<keyword evidence="2" id="KW-0472">Membrane</keyword>
<name>A0A4P2VLD5_FLUSA</name>
<gene>
    <name evidence="4" type="ORF">JCM31447_10210</name>
</gene>
<evidence type="ECO:0000313" key="4">
    <source>
        <dbReference type="EMBL" id="BBH52580.1"/>
    </source>
</evidence>
<dbReference type="PANTHER" id="PTHR30443:SF2">
    <property type="entry name" value="PHOSPHOETHANOLAMINE TRANSFERASE EPTC"/>
    <property type="match status" value="1"/>
</dbReference>
<evidence type="ECO:0000259" key="3">
    <source>
        <dbReference type="Pfam" id="PF00884"/>
    </source>
</evidence>
<dbReference type="PANTHER" id="PTHR30443">
    <property type="entry name" value="INNER MEMBRANE PROTEIN"/>
    <property type="match status" value="1"/>
</dbReference>
<dbReference type="Proteomes" id="UP000291236">
    <property type="component" value="Chromosome"/>
</dbReference>
<sequence length="652" mass="74294">MISILSHKITRMSSFKRISLIVSIFILYDIFIIKKPLNFIHDILGARYIANYFLSIIALILFVLFIDLLFKGKFFAKLLGSLLVIVPLGIQTAHYAFYNAPLSAYGIRFFFSNPLMTSQLGLENINFLKLFLFFIFSILIICLFLPKKKKLEFRRTKMVLYFVLYVPIVILCGVSWYLILDFQNALVSVYAALPETGRSLYFKKLKQDKPTISLSPTEKKLPNILWIVGESVAKNHMSLYGYTRKTTPNLDQLRDDGILFPFQNVVSIGPHTLISVPYMLVGKQNIDPFGTIYSSPSIFEYAKARNYDTAFISAQDLRWKNFDQLSGNGIADYYRSGSDFSTSVRVSKGADDMKVLDKSILPHLQEMRPPFLLIAHMDGSHYPYNIHSEKEYKKFFPENSPNGTNAYDNTIVYTDVYLKRLIDASRKKDPNIWIFYTTDHGQNVALAQDNKTSQSETVEEKTAGNLSAEQKPEGTIKPELATQKNVDENNSIFSGWASKIKQMFAEKDQNDDESAVTFNQGYNPNIIHNAFFVIPPNNFRELIKSKEHAPVAQSDIFATILQLMDIDKPAAKIDGMSLLEPIPENRLRISTGFVVTNDNVPEAEVFYPDLTSLFVDFSRNSVSVSADKSVIRLSDADQDIQNLFEERNRKIN</sequence>
<feature type="region of interest" description="Disordered" evidence="1">
    <location>
        <begin position="449"/>
        <end position="472"/>
    </location>
</feature>
<feature type="transmembrane region" description="Helical" evidence="2">
    <location>
        <begin position="127"/>
        <end position="146"/>
    </location>
</feature>
<dbReference type="KEGG" id="sbf:JCM31447_10210"/>
<evidence type="ECO:0000256" key="1">
    <source>
        <dbReference type="SAM" id="MobiDB-lite"/>
    </source>
</evidence>
<feature type="domain" description="Sulfatase N-terminal" evidence="3">
    <location>
        <begin position="222"/>
        <end position="566"/>
    </location>
</feature>
<protein>
    <recommendedName>
        <fullName evidence="3">Sulfatase N-terminal domain-containing protein</fullName>
    </recommendedName>
</protein>
<dbReference type="AlphaFoldDB" id="A0A4P2VLD5"/>